<dbReference type="RefSeq" id="WP_088000002.1">
    <property type="nucleotide sequence ID" value="NZ_BMHB01000001.1"/>
</dbReference>
<dbReference type="PROSITE" id="PS51186">
    <property type="entry name" value="GNAT"/>
    <property type="match status" value="1"/>
</dbReference>
<dbReference type="PANTHER" id="PTHR13355">
    <property type="entry name" value="GLUCOSAMINE 6-PHOSPHATE N-ACETYLTRANSFERASE"/>
    <property type="match status" value="1"/>
</dbReference>
<evidence type="ECO:0000313" key="3">
    <source>
        <dbReference type="Proteomes" id="UP000626244"/>
    </source>
</evidence>
<feature type="domain" description="N-acetyltransferase" evidence="1">
    <location>
        <begin position="4"/>
        <end position="143"/>
    </location>
</feature>
<name>A0A8J3EZ49_9BACI</name>
<dbReference type="Proteomes" id="UP000626244">
    <property type="component" value="Unassembled WGS sequence"/>
</dbReference>
<dbReference type="Gene3D" id="3.40.630.30">
    <property type="match status" value="1"/>
</dbReference>
<dbReference type="GO" id="GO:0004343">
    <property type="term" value="F:glucosamine 6-phosphate N-acetyltransferase activity"/>
    <property type="evidence" value="ECO:0007669"/>
    <property type="project" value="TreeGrafter"/>
</dbReference>
<dbReference type="InterPro" id="IPR016181">
    <property type="entry name" value="Acyl_CoA_acyltransferase"/>
</dbReference>
<dbReference type="CDD" id="cd04301">
    <property type="entry name" value="NAT_SF"/>
    <property type="match status" value="1"/>
</dbReference>
<dbReference type="AlphaFoldDB" id="A0A8J3EZ49"/>
<gene>
    <name evidence="2" type="primary">yjcF</name>
    <name evidence="2" type="ORF">GCM10007380_25350</name>
</gene>
<dbReference type="Pfam" id="PF13673">
    <property type="entry name" value="Acetyltransf_10"/>
    <property type="match status" value="1"/>
</dbReference>
<protein>
    <submittedName>
        <fullName evidence="2">Putative N-acetyltransferase YjcF</fullName>
    </submittedName>
</protein>
<dbReference type="OrthoDB" id="9796171at2"/>
<dbReference type="PANTHER" id="PTHR13355:SF11">
    <property type="entry name" value="GLUCOSAMINE 6-PHOSPHATE N-ACETYLTRANSFERASE"/>
    <property type="match status" value="1"/>
</dbReference>
<evidence type="ECO:0000313" key="2">
    <source>
        <dbReference type="EMBL" id="GGI14917.1"/>
    </source>
</evidence>
<accession>A0A8J3EZ49</accession>
<keyword evidence="3" id="KW-1185">Reference proteome</keyword>
<comment type="caution">
    <text evidence="2">The sequence shown here is derived from an EMBL/GenBank/DDBJ whole genome shotgun (WGS) entry which is preliminary data.</text>
</comment>
<dbReference type="InterPro" id="IPR039143">
    <property type="entry name" value="GNPNAT1-like"/>
</dbReference>
<dbReference type="EMBL" id="BMHB01000001">
    <property type="protein sequence ID" value="GGI14917.1"/>
    <property type="molecule type" value="Genomic_DNA"/>
</dbReference>
<proteinExistence type="predicted"/>
<evidence type="ECO:0000259" key="1">
    <source>
        <dbReference type="PROSITE" id="PS51186"/>
    </source>
</evidence>
<reference evidence="3" key="1">
    <citation type="journal article" date="2019" name="Int. J. Syst. Evol. Microbiol.">
        <title>The Global Catalogue of Microorganisms (GCM) 10K type strain sequencing project: providing services to taxonomists for standard genome sequencing and annotation.</title>
        <authorList>
            <consortium name="The Broad Institute Genomics Platform"/>
            <consortium name="The Broad Institute Genome Sequencing Center for Infectious Disease"/>
            <person name="Wu L."/>
            <person name="Ma J."/>
        </authorList>
    </citation>
    <scope>NUCLEOTIDE SEQUENCE [LARGE SCALE GENOMIC DNA]</scope>
    <source>
        <strain evidence="3">CGMCC 1.14993</strain>
    </source>
</reference>
<organism evidence="2 3">
    <name type="scientific">Gottfriedia solisilvae</name>
    <dbReference type="NCBI Taxonomy" id="1516104"/>
    <lineage>
        <taxon>Bacteria</taxon>
        <taxon>Bacillati</taxon>
        <taxon>Bacillota</taxon>
        <taxon>Bacilli</taxon>
        <taxon>Bacillales</taxon>
        <taxon>Bacillaceae</taxon>
        <taxon>Gottfriedia</taxon>
    </lineage>
</organism>
<dbReference type="InterPro" id="IPR000182">
    <property type="entry name" value="GNAT_dom"/>
</dbReference>
<sequence length="143" mass="16341">MTIETIVAKTDEQIQDALKVRTEVFVVEQQISKDLEFDGLDNECFHFVAYDGEQPIAAGRLREIDSNGKVQRICVRKDYRGKQIGNDIMHLIHKTAKENGIHQLVLHAQESAIPFYEKLGYHISSEIFYEAGIPHAEMKITLI</sequence>
<dbReference type="SUPFAM" id="SSF55729">
    <property type="entry name" value="Acyl-CoA N-acyltransferases (Nat)"/>
    <property type="match status" value="1"/>
</dbReference>